<name>A0A2P2PAE9_RHIMU</name>
<organism evidence="1">
    <name type="scientific">Rhizophora mucronata</name>
    <name type="common">Asiatic mangrove</name>
    <dbReference type="NCBI Taxonomy" id="61149"/>
    <lineage>
        <taxon>Eukaryota</taxon>
        <taxon>Viridiplantae</taxon>
        <taxon>Streptophyta</taxon>
        <taxon>Embryophyta</taxon>
        <taxon>Tracheophyta</taxon>
        <taxon>Spermatophyta</taxon>
        <taxon>Magnoliopsida</taxon>
        <taxon>eudicotyledons</taxon>
        <taxon>Gunneridae</taxon>
        <taxon>Pentapetalae</taxon>
        <taxon>rosids</taxon>
        <taxon>fabids</taxon>
        <taxon>Malpighiales</taxon>
        <taxon>Rhizophoraceae</taxon>
        <taxon>Rhizophora</taxon>
    </lineage>
</organism>
<sequence>MGPMLLFFGLSISAKELDSFLFFFNCVTIQFFL</sequence>
<evidence type="ECO:0000313" key="1">
    <source>
        <dbReference type="EMBL" id="MBX51726.1"/>
    </source>
</evidence>
<protein>
    <submittedName>
        <fullName evidence="1">Uncharacterized protein</fullName>
    </submittedName>
</protein>
<dbReference type="EMBL" id="GGEC01071242">
    <property type="protein sequence ID" value="MBX51726.1"/>
    <property type="molecule type" value="Transcribed_RNA"/>
</dbReference>
<accession>A0A2P2PAE9</accession>
<dbReference type="AlphaFoldDB" id="A0A2P2PAE9"/>
<reference evidence="1" key="1">
    <citation type="submission" date="2018-02" db="EMBL/GenBank/DDBJ databases">
        <title>Rhizophora mucronata_Transcriptome.</title>
        <authorList>
            <person name="Meera S.P."/>
            <person name="Sreeshan A."/>
            <person name="Augustine A."/>
        </authorList>
    </citation>
    <scope>NUCLEOTIDE SEQUENCE</scope>
    <source>
        <tissue evidence="1">Leaf</tissue>
    </source>
</reference>
<proteinExistence type="predicted"/>